<keyword evidence="2 10" id="KW-1003">Cell membrane</keyword>
<evidence type="ECO:0000313" key="11">
    <source>
        <dbReference type="EMBL" id="MBE9253813.1"/>
    </source>
</evidence>
<keyword evidence="10" id="KW-0813">Transport</keyword>
<feature type="transmembrane region" description="Helical" evidence="10">
    <location>
        <begin position="49"/>
        <end position="69"/>
    </location>
</feature>
<comment type="subcellular location">
    <subcellularLocation>
        <location evidence="1 10">Cell membrane</location>
        <topology evidence="1 10">Multi-pass membrane protein</topology>
    </subcellularLocation>
</comment>
<protein>
    <recommendedName>
        <fullName evidence="10">Fluoride-specific ion channel FluC</fullName>
    </recommendedName>
</protein>
<evidence type="ECO:0000256" key="5">
    <source>
        <dbReference type="ARBA" id="ARBA00023136"/>
    </source>
</evidence>
<evidence type="ECO:0000313" key="12">
    <source>
        <dbReference type="Proteomes" id="UP000658720"/>
    </source>
</evidence>
<dbReference type="EMBL" id="JADEVV010000018">
    <property type="protein sequence ID" value="MBE9253813.1"/>
    <property type="molecule type" value="Genomic_DNA"/>
</dbReference>
<keyword evidence="10" id="KW-0915">Sodium</keyword>
<keyword evidence="4 10" id="KW-1133">Transmembrane helix</keyword>
<dbReference type="InterPro" id="IPR003691">
    <property type="entry name" value="FluC"/>
</dbReference>
<comment type="activity regulation">
    <text evidence="10">Na(+) is not transported, but it plays an essential structural role and its presence is essential for fluoride channel function.</text>
</comment>
<evidence type="ECO:0000256" key="2">
    <source>
        <dbReference type="ARBA" id="ARBA00022475"/>
    </source>
</evidence>
<feature type="binding site" evidence="10">
    <location>
        <position position="89"/>
    </location>
    <ligand>
        <name>Na(+)</name>
        <dbReference type="ChEBI" id="CHEBI:29101"/>
        <note>structural</note>
    </ligand>
</feature>
<keyword evidence="10" id="KW-0479">Metal-binding</keyword>
<reference evidence="11 12" key="1">
    <citation type="submission" date="2020-10" db="EMBL/GenBank/DDBJ databases">
        <authorList>
            <person name="Castelo-Branco R."/>
            <person name="Eusebio N."/>
            <person name="Adriana R."/>
            <person name="Vieira A."/>
            <person name="Brugerolle De Fraissinette N."/>
            <person name="Rezende De Castro R."/>
            <person name="Schneider M.P."/>
            <person name="Vasconcelos V."/>
            <person name="Leao P.N."/>
        </authorList>
    </citation>
    <scope>NUCLEOTIDE SEQUENCE [LARGE SCALE GENOMIC DNA]</scope>
    <source>
        <strain evidence="11 12">LEGE 00031</strain>
    </source>
</reference>
<evidence type="ECO:0000256" key="10">
    <source>
        <dbReference type="HAMAP-Rule" id="MF_00454"/>
    </source>
</evidence>
<comment type="catalytic activity">
    <reaction evidence="8">
        <text>fluoride(in) = fluoride(out)</text>
        <dbReference type="Rhea" id="RHEA:76159"/>
        <dbReference type="ChEBI" id="CHEBI:17051"/>
    </reaction>
    <physiologicalReaction direction="left-to-right" evidence="8">
        <dbReference type="Rhea" id="RHEA:76160"/>
    </physiologicalReaction>
</comment>
<feature type="transmembrane region" description="Helical" evidence="10">
    <location>
        <begin position="114"/>
        <end position="135"/>
    </location>
</feature>
<comment type="caution">
    <text evidence="11">The sequence shown here is derived from an EMBL/GenBank/DDBJ whole genome shotgun (WGS) entry which is preliminary data.</text>
</comment>
<evidence type="ECO:0000256" key="3">
    <source>
        <dbReference type="ARBA" id="ARBA00022692"/>
    </source>
</evidence>
<keyword evidence="12" id="KW-1185">Reference proteome</keyword>
<dbReference type="NCBIfam" id="TIGR00494">
    <property type="entry name" value="crcB"/>
    <property type="match status" value="1"/>
</dbReference>
<keyword evidence="6 10" id="KW-0407">Ion channel</keyword>
<dbReference type="Proteomes" id="UP000658720">
    <property type="component" value="Unassembled WGS sequence"/>
</dbReference>
<evidence type="ECO:0000256" key="9">
    <source>
        <dbReference type="ARBA" id="ARBA00049940"/>
    </source>
</evidence>
<evidence type="ECO:0000256" key="8">
    <source>
        <dbReference type="ARBA" id="ARBA00035585"/>
    </source>
</evidence>
<accession>A0ABR9VR36</accession>
<dbReference type="PANTHER" id="PTHR28259">
    <property type="entry name" value="FLUORIDE EXPORT PROTEIN 1-RELATED"/>
    <property type="match status" value="1"/>
</dbReference>
<keyword evidence="3 10" id="KW-0812">Transmembrane</keyword>
<comment type="similarity">
    <text evidence="7 10">Belongs to the fluoride channel Fluc/FEX (TC 1.A.43) family.</text>
</comment>
<dbReference type="PANTHER" id="PTHR28259:SF1">
    <property type="entry name" value="FLUORIDE EXPORT PROTEIN 1-RELATED"/>
    <property type="match status" value="1"/>
</dbReference>
<sequence length="140" mass="14752">MNPLLQWLGAMPASLRSPLAIILGAIPGALARYYATIFLARIFGNDLPYATFLINFSGCVGIGLVVTLATQPALLSPDLRLLLAVGFLGSYTTFSTYALEVTSLWRTGQLAEGILYGLGSLVIGAIGVLLGSLIAHRLSI</sequence>
<feature type="binding site" evidence="10">
    <location>
        <position position="92"/>
    </location>
    <ligand>
        <name>Na(+)</name>
        <dbReference type="ChEBI" id="CHEBI:29101"/>
        <note>structural</note>
    </ligand>
</feature>
<evidence type="ECO:0000256" key="4">
    <source>
        <dbReference type="ARBA" id="ARBA00022989"/>
    </source>
</evidence>
<dbReference type="Pfam" id="PF02537">
    <property type="entry name" value="CRCB"/>
    <property type="match status" value="1"/>
</dbReference>
<gene>
    <name evidence="10 11" type="primary">crcB</name>
    <name evidence="10" type="synonym">fluC</name>
    <name evidence="11" type="ORF">IQ217_08120</name>
</gene>
<dbReference type="RefSeq" id="WP_194019555.1">
    <property type="nucleotide sequence ID" value="NZ_JADEVV010000018.1"/>
</dbReference>
<feature type="transmembrane region" description="Helical" evidence="10">
    <location>
        <begin position="81"/>
        <end position="99"/>
    </location>
</feature>
<dbReference type="HAMAP" id="MF_00454">
    <property type="entry name" value="FluC"/>
    <property type="match status" value="1"/>
</dbReference>
<comment type="function">
    <text evidence="9 10">Fluoride-specific ion channel. Important for reducing fluoride concentration in the cell, thus reducing its toxicity.</text>
</comment>
<proteinExistence type="inferred from homology"/>
<evidence type="ECO:0000256" key="7">
    <source>
        <dbReference type="ARBA" id="ARBA00035120"/>
    </source>
</evidence>
<keyword evidence="10" id="KW-0406">Ion transport</keyword>
<evidence type="ECO:0000256" key="6">
    <source>
        <dbReference type="ARBA" id="ARBA00023303"/>
    </source>
</evidence>
<evidence type="ECO:0000256" key="1">
    <source>
        <dbReference type="ARBA" id="ARBA00004651"/>
    </source>
</evidence>
<name>A0ABR9VR36_9SYNC</name>
<feature type="transmembrane region" description="Helical" evidence="10">
    <location>
        <begin position="21"/>
        <end position="43"/>
    </location>
</feature>
<organism evidence="11 12">
    <name type="scientific">Synechocystis salina LEGE 00031</name>
    <dbReference type="NCBI Taxonomy" id="1828736"/>
    <lineage>
        <taxon>Bacteria</taxon>
        <taxon>Bacillati</taxon>
        <taxon>Cyanobacteriota</taxon>
        <taxon>Cyanophyceae</taxon>
        <taxon>Synechococcales</taxon>
        <taxon>Merismopediaceae</taxon>
        <taxon>Synechocystis</taxon>
    </lineage>
</organism>
<keyword evidence="5 10" id="KW-0472">Membrane</keyword>